<evidence type="ECO:0000313" key="2">
    <source>
        <dbReference type="Proteomes" id="UP000445000"/>
    </source>
</evidence>
<dbReference type="RefSeq" id="WP_161811970.1">
    <property type="nucleotide sequence ID" value="NZ_BLJN01000002.1"/>
</dbReference>
<dbReference type="EMBL" id="BLJN01000002">
    <property type="protein sequence ID" value="GFE80262.1"/>
    <property type="molecule type" value="Genomic_DNA"/>
</dbReference>
<dbReference type="Proteomes" id="UP000445000">
    <property type="component" value="Unassembled WGS sequence"/>
</dbReference>
<dbReference type="AlphaFoldDB" id="A0A829YCD5"/>
<keyword evidence="2" id="KW-1185">Reference proteome</keyword>
<evidence type="ECO:0000313" key="1">
    <source>
        <dbReference type="EMBL" id="GFE80262.1"/>
    </source>
</evidence>
<organism evidence="1 2">
    <name type="scientific">Steroidobacter agaridevorans</name>
    <dbReference type="NCBI Taxonomy" id="2695856"/>
    <lineage>
        <taxon>Bacteria</taxon>
        <taxon>Pseudomonadati</taxon>
        <taxon>Pseudomonadota</taxon>
        <taxon>Gammaproteobacteria</taxon>
        <taxon>Steroidobacterales</taxon>
        <taxon>Steroidobacteraceae</taxon>
        <taxon>Steroidobacter</taxon>
    </lineage>
</organism>
<gene>
    <name evidence="1" type="ORF">GCM10011487_22620</name>
</gene>
<accession>A0A829YCD5</accession>
<dbReference type="InterPro" id="IPR036629">
    <property type="entry name" value="YjbJ_sf"/>
</dbReference>
<reference evidence="2" key="1">
    <citation type="submission" date="2020-01" db="EMBL/GenBank/DDBJ databases">
        <title>'Steroidobacter agaridevorans' sp. nov., agar-degrading bacteria isolated from rhizosphere soils.</title>
        <authorList>
            <person name="Ikenaga M."/>
            <person name="Kataoka M."/>
            <person name="Murouchi A."/>
            <person name="Katsuragi S."/>
            <person name="Sakai M."/>
        </authorList>
    </citation>
    <scope>NUCLEOTIDE SEQUENCE [LARGE SCALE GENOMIC DNA]</scope>
    <source>
        <strain evidence="2">YU21-B</strain>
    </source>
</reference>
<proteinExistence type="predicted"/>
<dbReference type="SUPFAM" id="SSF69047">
    <property type="entry name" value="Hypothetical protein YjbJ"/>
    <property type="match status" value="1"/>
</dbReference>
<evidence type="ECO:0008006" key="3">
    <source>
        <dbReference type="Google" id="ProtNLM"/>
    </source>
</evidence>
<dbReference type="Gene3D" id="1.10.1470.10">
    <property type="entry name" value="YjbJ"/>
    <property type="match status" value="1"/>
</dbReference>
<comment type="caution">
    <text evidence="1">The sequence shown here is derived from an EMBL/GenBank/DDBJ whole genome shotgun (WGS) entry which is preliminary data.</text>
</comment>
<protein>
    <recommendedName>
        <fullName evidence="3">General stress protein CsbD</fullName>
    </recommendedName>
</protein>
<sequence length="71" mass="8151">MDWILVESNWAQFQGTVKARWLKLDGQQLQAIAGKRASLLGAIQEVYGISRSDAEREIRAFEARNKSYRPK</sequence>
<name>A0A829YCD5_9GAMM</name>